<keyword evidence="2" id="KW-1185">Reference proteome</keyword>
<dbReference type="AlphaFoldDB" id="A0A9D4MEM0"/>
<name>A0A9D4MEM0_DREPO</name>
<accession>A0A9D4MEM0</accession>
<sequence length="63" mass="7661">MYISITKVDCSFISDVFSNWKEGPVKFRMHDGSECHKRRSSDWRRFPPLRVTWERRSQRGTLR</sequence>
<proteinExistence type="predicted"/>
<dbReference type="EMBL" id="JAIWYP010000002">
    <property type="protein sequence ID" value="KAH3874239.1"/>
    <property type="molecule type" value="Genomic_DNA"/>
</dbReference>
<reference evidence="1" key="2">
    <citation type="submission" date="2020-11" db="EMBL/GenBank/DDBJ databases">
        <authorList>
            <person name="McCartney M.A."/>
            <person name="Auch B."/>
            <person name="Kono T."/>
            <person name="Mallez S."/>
            <person name="Becker A."/>
            <person name="Gohl D.M."/>
            <person name="Silverstein K.A.T."/>
            <person name="Koren S."/>
            <person name="Bechman K.B."/>
            <person name="Herman A."/>
            <person name="Abrahante J.E."/>
            <person name="Garbe J."/>
        </authorList>
    </citation>
    <scope>NUCLEOTIDE SEQUENCE</scope>
    <source>
        <strain evidence="1">Duluth1</strain>
        <tissue evidence="1">Whole animal</tissue>
    </source>
</reference>
<reference evidence="1" key="1">
    <citation type="journal article" date="2019" name="bioRxiv">
        <title>The Genome of the Zebra Mussel, Dreissena polymorpha: A Resource for Invasive Species Research.</title>
        <authorList>
            <person name="McCartney M.A."/>
            <person name="Auch B."/>
            <person name="Kono T."/>
            <person name="Mallez S."/>
            <person name="Zhang Y."/>
            <person name="Obille A."/>
            <person name="Becker A."/>
            <person name="Abrahante J.E."/>
            <person name="Garbe J."/>
            <person name="Badalamenti J.P."/>
            <person name="Herman A."/>
            <person name="Mangelson H."/>
            <person name="Liachko I."/>
            <person name="Sullivan S."/>
            <person name="Sone E.D."/>
            <person name="Koren S."/>
            <person name="Silverstein K.A.T."/>
            <person name="Beckman K.B."/>
            <person name="Gohl D.M."/>
        </authorList>
    </citation>
    <scope>NUCLEOTIDE SEQUENCE</scope>
    <source>
        <strain evidence="1">Duluth1</strain>
        <tissue evidence="1">Whole animal</tissue>
    </source>
</reference>
<evidence type="ECO:0000313" key="2">
    <source>
        <dbReference type="Proteomes" id="UP000828390"/>
    </source>
</evidence>
<dbReference type="Proteomes" id="UP000828390">
    <property type="component" value="Unassembled WGS sequence"/>
</dbReference>
<protein>
    <submittedName>
        <fullName evidence="1">Uncharacterized protein</fullName>
    </submittedName>
</protein>
<evidence type="ECO:0000313" key="1">
    <source>
        <dbReference type="EMBL" id="KAH3874239.1"/>
    </source>
</evidence>
<comment type="caution">
    <text evidence="1">The sequence shown here is derived from an EMBL/GenBank/DDBJ whole genome shotgun (WGS) entry which is preliminary data.</text>
</comment>
<gene>
    <name evidence="1" type="ORF">DPMN_037481</name>
</gene>
<organism evidence="1 2">
    <name type="scientific">Dreissena polymorpha</name>
    <name type="common">Zebra mussel</name>
    <name type="synonym">Mytilus polymorpha</name>
    <dbReference type="NCBI Taxonomy" id="45954"/>
    <lineage>
        <taxon>Eukaryota</taxon>
        <taxon>Metazoa</taxon>
        <taxon>Spiralia</taxon>
        <taxon>Lophotrochozoa</taxon>
        <taxon>Mollusca</taxon>
        <taxon>Bivalvia</taxon>
        <taxon>Autobranchia</taxon>
        <taxon>Heteroconchia</taxon>
        <taxon>Euheterodonta</taxon>
        <taxon>Imparidentia</taxon>
        <taxon>Neoheterodontei</taxon>
        <taxon>Myida</taxon>
        <taxon>Dreissenoidea</taxon>
        <taxon>Dreissenidae</taxon>
        <taxon>Dreissena</taxon>
    </lineage>
</organism>